<reference evidence="2" key="1">
    <citation type="journal article" date="2004" name="Nature">
        <title>Genome duplication in the teleost fish Tetraodon nigroviridis reveals the early vertebrate proto-karyotype.</title>
        <authorList>
            <person name="Jaillon O."/>
            <person name="Aury J.-M."/>
            <person name="Brunet F."/>
            <person name="Petit J.-L."/>
            <person name="Stange-Thomann N."/>
            <person name="Mauceli E."/>
            <person name="Bouneau L."/>
            <person name="Fischer C."/>
            <person name="Ozouf-Costaz C."/>
            <person name="Bernot A."/>
            <person name="Nicaud S."/>
            <person name="Jaffe D."/>
            <person name="Fisher S."/>
            <person name="Lutfalla G."/>
            <person name="Dossat C."/>
            <person name="Segurens B."/>
            <person name="Dasilva C."/>
            <person name="Salanoubat M."/>
            <person name="Levy M."/>
            <person name="Boudet N."/>
            <person name="Castellano S."/>
            <person name="Anthouard V."/>
            <person name="Jubin C."/>
            <person name="Castelli V."/>
            <person name="Katinka M."/>
            <person name="Vacherie B."/>
            <person name="Biemont C."/>
            <person name="Skalli Z."/>
            <person name="Cattolico L."/>
            <person name="Poulain J."/>
            <person name="De Berardinis V."/>
            <person name="Cruaud C."/>
            <person name="Duprat S."/>
            <person name="Brottier P."/>
            <person name="Coutanceau J.-P."/>
            <person name="Gouzy J."/>
            <person name="Parra G."/>
            <person name="Lardier G."/>
            <person name="Chapple C."/>
            <person name="McKernan K.J."/>
            <person name="McEwan P."/>
            <person name="Bosak S."/>
            <person name="Kellis M."/>
            <person name="Volff J.-N."/>
            <person name="Guigo R."/>
            <person name="Zody M.C."/>
            <person name="Mesirov J."/>
            <person name="Lindblad-Toh K."/>
            <person name="Birren B."/>
            <person name="Nusbaum C."/>
            <person name="Kahn D."/>
            <person name="Robinson-Rechavi M."/>
            <person name="Laudet V."/>
            <person name="Schachter V."/>
            <person name="Quetier F."/>
            <person name="Saurin W."/>
            <person name="Scarpelli C."/>
            <person name="Wincker P."/>
            <person name="Lander E.S."/>
            <person name="Weissenbach J."/>
            <person name="Roest Crollius H."/>
        </authorList>
    </citation>
    <scope>NUCLEOTIDE SEQUENCE [LARGE SCALE GENOMIC DNA]</scope>
</reference>
<dbReference type="SUPFAM" id="SSF56204">
    <property type="entry name" value="Hect, E3 ligase catalytic domain"/>
    <property type="match status" value="1"/>
</dbReference>
<dbReference type="GO" id="GO:0004842">
    <property type="term" value="F:ubiquitin-protein transferase activity"/>
    <property type="evidence" value="ECO:0007669"/>
    <property type="project" value="InterPro"/>
</dbReference>
<dbReference type="HOGENOM" id="CLU_835624_0_0_1"/>
<dbReference type="KEGG" id="tng:GSTEN00023165G001"/>
<sequence>MTENIEMELFSSEEPCVVIQKVEMKEHLEKHTSNQASTRHKHPLVVDEEDEDGPELPVQTQTGPDGSKAETEAPTQEELKLCSPVPGKAEETGIEMEMFPSEKLTGKKSAKLSKKLAALRWKRVTQNAGLVVKDVICLPSGYLAHLDRQPVPHVGQAAPPAVSARVTIDSSWSETQVQNCLLLFLSRWLIQPAGQKLSFTFLQGSSVVFVPETPAQGWTGGQVLGICEHGPLYVLSHLDCTQVPLDGLLRLYRQENTHPDEEIHIRVRRADLLPAALEAVARPGFCFRKTPIITFRGEETEGNQPITEFFRLVMMGLQEGPLFEGPSGRLLLTYDLAALEAKMYHKAGVLIGWSLAHGGPGPRCLHPALFQLMCSQNPFLGDFSWNDVTSTEVQSRLQQLRSCTDVSSLSPSLRDWVLSCGICLKQSDEIPAIYSSVVKHYIYHRVASMIFQFKDGLNSCGGLWDVIQRRWEMFVPVMTGVPQHPLTRPEFQQLFTVCYSPSEGSLRTAEEATVGHWETALEEVRGGRADFSLEDLLTFITAADRLPPLGLPTLIPLRFYSQEESEPRGRLPYASAHPPELFLPRGVAAAADLLVLLSRAVHEAQG</sequence>
<dbReference type="InterPro" id="IPR035983">
    <property type="entry name" value="Hect_E3_ubiquitin_ligase"/>
</dbReference>
<dbReference type="AlphaFoldDB" id="Q4S6R0"/>
<dbReference type="EMBL" id="CAAE01014724">
    <property type="protein sequence ID" value="CAG03672.1"/>
    <property type="molecule type" value="Genomic_DNA"/>
</dbReference>
<feature type="region of interest" description="Disordered" evidence="1">
    <location>
        <begin position="27"/>
        <end position="83"/>
    </location>
</feature>
<name>Q4S6R0_TETNG</name>
<organism evidence="2">
    <name type="scientific">Tetraodon nigroviridis</name>
    <name type="common">Spotted green pufferfish</name>
    <name type="synonym">Chelonodon nigroviridis</name>
    <dbReference type="NCBI Taxonomy" id="99883"/>
    <lineage>
        <taxon>Eukaryota</taxon>
        <taxon>Metazoa</taxon>
        <taxon>Chordata</taxon>
        <taxon>Craniata</taxon>
        <taxon>Vertebrata</taxon>
        <taxon>Euteleostomi</taxon>
        <taxon>Actinopterygii</taxon>
        <taxon>Neopterygii</taxon>
        <taxon>Teleostei</taxon>
        <taxon>Neoteleostei</taxon>
        <taxon>Acanthomorphata</taxon>
        <taxon>Eupercaria</taxon>
        <taxon>Tetraodontiformes</taxon>
        <taxon>Tetradontoidea</taxon>
        <taxon>Tetraodontidae</taxon>
        <taxon>Tetraodon</taxon>
    </lineage>
</organism>
<dbReference type="OrthoDB" id="2384350at2759"/>
<gene>
    <name evidence="2" type="ORF">GSTENG00023165001</name>
</gene>
<accession>Q4S6R0</accession>
<evidence type="ECO:0000313" key="2">
    <source>
        <dbReference type="EMBL" id="CAG03672.1"/>
    </source>
</evidence>
<reference evidence="2" key="2">
    <citation type="submission" date="2004-02" db="EMBL/GenBank/DDBJ databases">
        <authorList>
            <consortium name="Genoscope"/>
            <consortium name="Whitehead Institute Centre for Genome Research"/>
        </authorList>
    </citation>
    <scope>NUCLEOTIDE SEQUENCE</scope>
</reference>
<comment type="caution">
    <text evidence="2">The sequence shown here is derived from an EMBL/GenBank/DDBJ whole genome shotgun (WGS) entry which is preliminary data.</text>
</comment>
<proteinExistence type="predicted"/>
<evidence type="ECO:0000256" key="1">
    <source>
        <dbReference type="SAM" id="MobiDB-lite"/>
    </source>
</evidence>
<protein>
    <submittedName>
        <fullName evidence="2">(spotted green pufferfish) hypothetical protein</fullName>
    </submittedName>
</protein>
<dbReference type="Gene3D" id="3.90.1750.10">
    <property type="entry name" value="Hect, E3 ligase catalytic domains"/>
    <property type="match status" value="1"/>
</dbReference>